<dbReference type="PANTHER" id="PTHR12526">
    <property type="entry name" value="GLYCOSYLTRANSFERASE"/>
    <property type="match status" value="1"/>
</dbReference>
<keyword evidence="1" id="KW-0328">Glycosyltransferase</keyword>
<protein>
    <submittedName>
        <fullName evidence="4">Glycosyltransferase</fullName>
    </submittedName>
</protein>
<evidence type="ECO:0000256" key="2">
    <source>
        <dbReference type="ARBA" id="ARBA00022679"/>
    </source>
</evidence>
<accession>A0A4Y8ZV35</accession>
<gene>
    <name evidence="4" type="ORF">E2493_09310</name>
</gene>
<evidence type="ECO:0000313" key="5">
    <source>
        <dbReference type="Proteomes" id="UP000298213"/>
    </source>
</evidence>
<dbReference type="PANTHER" id="PTHR12526:SF510">
    <property type="entry name" value="D-INOSITOL 3-PHOSPHATE GLYCOSYLTRANSFERASE"/>
    <property type="match status" value="1"/>
</dbReference>
<dbReference type="Pfam" id="PF13439">
    <property type="entry name" value="Glyco_transf_4"/>
    <property type="match status" value="1"/>
</dbReference>
<feature type="domain" description="Glycosyltransferase subfamily 4-like N-terminal" evidence="3">
    <location>
        <begin position="22"/>
        <end position="180"/>
    </location>
</feature>
<dbReference type="Proteomes" id="UP000298213">
    <property type="component" value="Unassembled WGS sequence"/>
</dbReference>
<dbReference type="RefSeq" id="WP_135086021.1">
    <property type="nucleotide sequence ID" value="NZ_SPDV01000014.1"/>
</dbReference>
<evidence type="ECO:0000256" key="1">
    <source>
        <dbReference type="ARBA" id="ARBA00022676"/>
    </source>
</evidence>
<reference evidence="4 5" key="1">
    <citation type="submission" date="2019-03" db="EMBL/GenBank/DDBJ databases">
        <title>Genome sequence of Sphingomonas sp. 17J27-24.</title>
        <authorList>
            <person name="Kim M."/>
            <person name="Maeng S."/>
            <person name="Sathiyaraj S."/>
        </authorList>
    </citation>
    <scope>NUCLEOTIDE SEQUENCE [LARGE SCALE GENOMIC DNA]</scope>
    <source>
        <strain evidence="4 5">17J27-24</strain>
    </source>
</reference>
<name>A0A4Y8ZV35_9SPHN</name>
<dbReference type="Gene3D" id="3.40.50.2000">
    <property type="entry name" value="Glycogen Phosphorylase B"/>
    <property type="match status" value="2"/>
</dbReference>
<dbReference type="Pfam" id="PF13692">
    <property type="entry name" value="Glyco_trans_1_4"/>
    <property type="match status" value="1"/>
</dbReference>
<organism evidence="4 5">
    <name type="scientific">Sphingomonas parva</name>
    <dbReference type="NCBI Taxonomy" id="2555898"/>
    <lineage>
        <taxon>Bacteria</taxon>
        <taxon>Pseudomonadati</taxon>
        <taxon>Pseudomonadota</taxon>
        <taxon>Alphaproteobacteria</taxon>
        <taxon>Sphingomonadales</taxon>
        <taxon>Sphingomonadaceae</taxon>
        <taxon>Sphingomonas</taxon>
    </lineage>
</organism>
<dbReference type="GO" id="GO:0016757">
    <property type="term" value="F:glycosyltransferase activity"/>
    <property type="evidence" value="ECO:0007669"/>
    <property type="project" value="UniProtKB-KW"/>
</dbReference>
<dbReference type="SUPFAM" id="SSF53756">
    <property type="entry name" value="UDP-Glycosyltransferase/glycogen phosphorylase"/>
    <property type="match status" value="1"/>
</dbReference>
<keyword evidence="2 4" id="KW-0808">Transferase</keyword>
<comment type="caution">
    <text evidence="4">The sequence shown here is derived from an EMBL/GenBank/DDBJ whole genome shotgun (WGS) entry which is preliminary data.</text>
</comment>
<dbReference type="OrthoDB" id="529131at2"/>
<evidence type="ECO:0000313" key="4">
    <source>
        <dbReference type="EMBL" id="TFI58609.1"/>
    </source>
</evidence>
<proteinExistence type="predicted"/>
<sequence length="381" mass="41615">MRIAYPLLWARPSRAACQEQTINTVAALARGGADITLIAPQGRGDPDLSADDLRRWFDVRGDFALVQRPSRWAGERLLLSLLWLRQVFEDPEVRNADCLYSRIPAMLAMGARSPRPFATDHYRAWPDELPALRPLFRRTARHPSCLGLILHSHYAAESYRRSDVPDTKLLVAHNGVDPERMRAVPARDAARAALGLPMKRPIAVYAGRVNARKGLDQLLALADLRPSWLFLLVGAEDRQALARARPNVRLVPWQAPAALPPYLGAGDVLLVPAASAPLRRHRTTVLPIKIFAYLAAARPILAPRAPDTAELLADGDTALLVEPDRPEEAAAGLDRLLADPALAARLAAGAAARATGLSWDARAARIAEFLEARLATPQASQ</sequence>
<dbReference type="InterPro" id="IPR028098">
    <property type="entry name" value="Glyco_trans_4-like_N"/>
</dbReference>
<keyword evidence="5" id="KW-1185">Reference proteome</keyword>
<dbReference type="AlphaFoldDB" id="A0A4Y8ZV35"/>
<dbReference type="EMBL" id="SPDV01000014">
    <property type="protein sequence ID" value="TFI58609.1"/>
    <property type="molecule type" value="Genomic_DNA"/>
</dbReference>
<evidence type="ECO:0000259" key="3">
    <source>
        <dbReference type="Pfam" id="PF13439"/>
    </source>
</evidence>